<dbReference type="EMBL" id="JAMZNK010000028">
    <property type="protein sequence ID" value="MDA6071108.1"/>
    <property type="molecule type" value="Genomic_DNA"/>
</dbReference>
<evidence type="ECO:0000313" key="1">
    <source>
        <dbReference type="EMBL" id="MDA6071108.1"/>
    </source>
</evidence>
<comment type="caution">
    <text evidence="1">The sequence shown here is derived from an EMBL/GenBank/DDBJ whole genome shotgun (WGS) entry which is preliminary data.</text>
</comment>
<dbReference type="Proteomes" id="UP001212170">
    <property type="component" value="Unassembled WGS sequence"/>
</dbReference>
<proteinExistence type="predicted"/>
<accession>A0ABT4WEU0</accession>
<keyword evidence="2" id="KW-1185">Reference proteome</keyword>
<evidence type="ECO:0000313" key="2">
    <source>
        <dbReference type="Proteomes" id="UP001212170"/>
    </source>
</evidence>
<name>A0ABT4WEU0_9FLAO</name>
<gene>
    <name evidence="1" type="ORF">NJT12_15945</name>
</gene>
<dbReference type="InterPro" id="IPR022037">
    <property type="entry name" value="DUF3606"/>
</dbReference>
<protein>
    <submittedName>
        <fullName evidence="1">DUF3606 domain-containing protein</fullName>
    </submittedName>
</protein>
<dbReference type="Pfam" id="PF12244">
    <property type="entry name" value="DUF3606"/>
    <property type="match status" value="1"/>
</dbReference>
<sequence length="75" mass="8428">MPAGAVTLVRTLKSKIMDDKSKTGKADDSQININESYEVQYWSEKFNVPQEVLKTAVRAAGTNVEHVREYLAENN</sequence>
<organism evidence="1 2">
    <name type="scientific">Flavobacterium azizsancarii</name>
    <dbReference type="NCBI Taxonomy" id="2961580"/>
    <lineage>
        <taxon>Bacteria</taxon>
        <taxon>Pseudomonadati</taxon>
        <taxon>Bacteroidota</taxon>
        <taxon>Flavobacteriia</taxon>
        <taxon>Flavobacteriales</taxon>
        <taxon>Flavobacteriaceae</taxon>
        <taxon>Flavobacterium</taxon>
    </lineage>
</organism>
<reference evidence="1 2" key="1">
    <citation type="journal article" date="2023" name="Chemosphere">
        <title>Whole genome analysis of Flavobacterium aziz-sancarii sp. nov., isolated from Ardley Island (Antarctica), revealed a rich resistome and bioremediation potential.</title>
        <authorList>
            <person name="Otur C."/>
            <person name="Okay S."/>
            <person name="Kurt-Kizildogan A."/>
        </authorList>
    </citation>
    <scope>NUCLEOTIDE SEQUENCE [LARGE SCALE GENOMIC DNA]</scope>
    <source>
        <strain evidence="1 2">AC</strain>
    </source>
</reference>